<name>A0A6G1EWD3_9ORYZ</name>
<dbReference type="AlphaFoldDB" id="A0A6G1EWD3"/>
<organism evidence="1 2">
    <name type="scientific">Oryza meyeriana var. granulata</name>
    <dbReference type="NCBI Taxonomy" id="110450"/>
    <lineage>
        <taxon>Eukaryota</taxon>
        <taxon>Viridiplantae</taxon>
        <taxon>Streptophyta</taxon>
        <taxon>Embryophyta</taxon>
        <taxon>Tracheophyta</taxon>
        <taxon>Spermatophyta</taxon>
        <taxon>Magnoliopsida</taxon>
        <taxon>Liliopsida</taxon>
        <taxon>Poales</taxon>
        <taxon>Poaceae</taxon>
        <taxon>BOP clade</taxon>
        <taxon>Oryzoideae</taxon>
        <taxon>Oryzeae</taxon>
        <taxon>Oryzinae</taxon>
        <taxon>Oryza</taxon>
        <taxon>Oryza meyeriana</taxon>
    </lineage>
</organism>
<proteinExistence type="predicted"/>
<protein>
    <submittedName>
        <fullName evidence="1">Uncharacterized protein</fullName>
    </submittedName>
</protein>
<keyword evidence="2" id="KW-1185">Reference proteome</keyword>
<evidence type="ECO:0000313" key="1">
    <source>
        <dbReference type="EMBL" id="KAF0928931.1"/>
    </source>
</evidence>
<accession>A0A6G1EWD3</accession>
<gene>
    <name evidence="1" type="ORF">E2562_011027</name>
</gene>
<comment type="caution">
    <text evidence="1">The sequence shown here is derived from an EMBL/GenBank/DDBJ whole genome shotgun (WGS) entry which is preliminary data.</text>
</comment>
<evidence type="ECO:0000313" key="2">
    <source>
        <dbReference type="Proteomes" id="UP000479710"/>
    </source>
</evidence>
<reference evidence="1 2" key="1">
    <citation type="submission" date="2019-11" db="EMBL/GenBank/DDBJ databases">
        <title>Whole genome sequence of Oryza granulata.</title>
        <authorList>
            <person name="Li W."/>
        </authorList>
    </citation>
    <scope>NUCLEOTIDE SEQUENCE [LARGE SCALE GENOMIC DNA]</scope>
    <source>
        <strain evidence="2">cv. Menghai</strain>
        <tissue evidence="1">Leaf</tissue>
    </source>
</reference>
<sequence length="73" mass="8439">MPMLQAIRREMLTSVMANVRQLLGAWSSYQAMLTPWMRRDVRIKEKIVVPPQQIEVHGVPPSLRLVKEVSQRG</sequence>
<dbReference type="EMBL" id="SPHZ02000002">
    <property type="protein sequence ID" value="KAF0928931.1"/>
    <property type="molecule type" value="Genomic_DNA"/>
</dbReference>
<dbReference type="Proteomes" id="UP000479710">
    <property type="component" value="Unassembled WGS sequence"/>
</dbReference>